<dbReference type="FunFam" id="1.10.240.10:FF:000007">
    <property type="entry name" value="Tryptophan--tRNA ligase"/>
    <property type="match status" value="1"/>
</dbReference>
<evidence type="ECO:0000256" key="4">
    <source>
        <dbReference type="ARBA" id="ARBA00013782"/>
    </source>
</evidence>
<evidence type="ECO:0000256" key="13">
    <source>
        <dbReference type="RuleBase" id="RU363036"/>
    </source>
</evidence>
<protein>
    <recommendedName>
        <fullName evidence="4">Tryptophan--tRNA ligase, cytoplasmic</fullName>
        <ecNumber evidence="3">6.1.1.2</ecNumber>
    </recommendedName>
    <alternativeName>
        <fullName evidence="11">Tryptophanyl-tRNA synthetase</fullName>
    </alternativeName>
</protein>
<dbReference type="InterPro" id="IPR001412">
    <property type="entry name" value="aa-tRNA-synth_I_CS"/>
</dbReference>
<evidence type="ECO:0000256" key="9">
    <source>
        <dbReference type="ARBA" id="ARBA00022917"/>
    </source>
</evidence>
<dbReference type="GO" id="GO:0004830">
    <property type="term" value="F:tryptophan-tRNA ligase activity"/>
    <property type="evidence" value="ECO:0007669"/>
    <property type="project" value="UniProtKB-EC"/>
</dbReference>
<dbReference type="PROSITE" id="PS00178">
    <property type="entry name" value="AA_TRNA_LIGASE_I"/>
    <property type="match status" value="1"/>
</dbReference>
<evidence type="ECO:0000313" key="14">
    <source>
        <dbReference type="EMBL" id="CAG9287238.1"/>
    </source>
</evidence>
<comment type="catalytic activity">
    <reaction evidence="12">
        <text>tRNA(Trp) + L-tryptophan + ATP = L-tryptophyl-tRNA(Trp) + AMP + diphosphate + H(+)</text>
        <dbReference type="Rhea" id="RHEA:24080"/>
        <dbReference type="Rhea" id="RHEA-COMP:9671"/>
        <dbReference type="Rhea" id="RHEA-COMP:9705"/>
        <dbReference type="ChEBI" id="CHEBI:15378"/>
        <dbReference type="ChEBI" id="CHEBI:30616"/>
        <dbReference type="ChEBI" id="CHEBI:33019"/>
        <dbReference type="ChEBI" id="CHEBI:57912"/>
        <dbReference type="ChEBI" id="CHEBI:78442"/>
        <dbReference type="ChEBI" id="CHEBI:78535"/>
        <dbReference type="ChEBI" id="CHEBI:456215"/>
        <dbReference type="EC" id="6.1.1.2"/>
    </reaction>
</comment>
<proteinExistence type="inferred from homology"/>
<keyword evidence="10 13" id="KW-0030">Aminoacyl-tRNA synthetase</keyword>
<dbReference type="PANTHER" id="PTHR10055">
    <property type="entry name" value="TRYPTOPHANYL-TRNA SYNTHETASE"/>
    <property type="match status" value="1"/>
</dbReference>
<keyword evidence="9 13" id="KW-0648">Protein biosynthesis</keyword>
<dbReference type="Gene3D" id="1.10.240.10">
    <property type="entry name" value="Tyrosyl-Transfer RNA Synthetase"/>
    <property type="match status" value="1"/>
</dbReference>
<dbReference type="NCBIfam" id="TIGR00233">
    <property type="entry name" value="trpS"/>
    <property type="match status" value="1"/>
</dbReference>
<gene>
    <name evidence="14" type="ORF">PTTT1_LOCUS34907</name>
</gene>
<dbReference type="SUPFAM" id="SSF52374">
    <property type="entry name" value="Nucleotidylyl transferase"/>
    <property type="match status" value="1"/>
</dbReference>
<reference evidence="14" key="1">
    <citation type="submission" date="2022-02" db="EMBL/GenBank/DDBJ databases">
        <authorList>
            <person name="Giguere J D."/>
        </authorList>
    </citation>
    <scope>NUCLEOTIDE SEQUENCE</scope>
    <source>
        <strain evidence="14">CCAP 1055/1</strain>
    </source>
</reference>
<evidence type="ECO:0000256" key="11">
    <source>
        <dbReference type="ARBA" id="ARBA00030268"/>
    </source>
</evidence>
<evidence type="ECO:0000256" key="1">
    <source>
        <dbReference type="ARBA" id="ARBA00004496"/>
    </source>
</evidence>
<dbReference type="InterPro" id="IPR014729">
    <property type="entry name" value="Rossmann-like_a/b/a_fold"/>
</dbReference>
<keyword evidence="8 13" id="KW-0067">ATP-binding</keyword>
<evidence type="ECO:0000256" key="12">
    <source>
        <dbReference type="ARBA" id="ARBA00049929"/>
    </source>
</evidence>
<organism evidence="14">
    <name type="scientific">Phaeodactylum tricornutum</name>
    <name type="common">Diatom</name>
    <dbReference type="NCBI Taxonomy" id="2850"/>
    <lineage>
        <taxon>Eukaryota</taxon>
        <taxon>Sar</taxon>
        <taxon>Stramenopiles</taxon>
        <taxon>Ochrophyta</taxon>
        <taxon>Bacillariophyta</taxon>
        <taxon>Bacillariophyceae</taxon>
        <taxon>Bacillariophycidae</taxon>
        <taxon>Naviculales</taxon>
        <taxon>Phaeodactylaceae</taxon>
        <taxon>Phaeodactylum</taxon>
    </lineage>
</organism>
<keyword evidence="5" id="KW-0963">Cytoplasm</keyword>
<dbReference type="Proteomes" id="UP000836788">
    <property type="component" value="Chromosome 25"/>
</dbReference>
<name>A0A8J9TH53_PHATR</name>
<dbReference type="PANTHER" id="PTHR10055:SF1">
    <property type="entry name" value="TRYPTOPHAN--TRNA LIGASE, CYTOPLASMIC"/>
    <property type="match status" value="1"/>
</dbReference>
<dbReference type="Gene3D" id="3.40.50.620">
    <property type="entry name" value="HUPs"/>
    <property type="match status" value="1"/>
</dbReference>
<comment type="subcellular location">
    <subcellularLocation>
        <location evidence="1">Cytoplasm</location>
    </subcellularLocation>
</comment>
<evidence type="ECO:0000256" key="6">
    <source>
        <dbReference type="ARBA" id="ARBA00022598"/>
    </source>
</evidence>
<sequence>MVVNAFEVSGKIDYTKLVDKFGSNLISDSLMDKLEALTVGKGRVPRMHRFLRRGMFFSHRDLDTLLRQVEAGAPMYLYTGRGPSSQSMHLGHLIPFLFTKWLQDALDVPLVIQMTDDEKFLFKGHYDDQTGDNLLDFQSLTMENARDIIACGFDYNKTFLFSDLDYVGSMYPNIVRIWKAVTTNTVNGIFGFDGSSNIGKIAFPAIQAAPSFASSFPVVLEADRNSNHLCLIPCAIDQDPYFRMTRDVAHKLVHKQHGLGGKPALIHSKFFPPLQGAEGKMSSSNTNSAIFLTDSPDDIERKIKQHAFSGGRETKKEQQELGADLEVDVSYQWMRFFLEDDDELEKIGQDYGSGSGEYWNTGKVKGRLIEILKELVAEHQERRATITDEEVRKWMAERSIVKNST</sequence>
<dbReference type="EC" id="6.1.1.2" evidence="3"/>
<evidence type="ECO:0000256" key="3">
    <source>
        <dbReference type="ARBA" id="ARBA00013161"/>
    </source>
</evidence>
<dbReference type="InterPro" id="IPR002305">
    <property type="entry name" value="aa-tRNA-synth_Ic"/>
</dbReference>
<evidence type="ECO:0000256" key="2">
    <source>
        <dbReference type="ARBA" id="ARBA00005594"/>
    </source>
</evidence>
<dbReference type="CDD" id="cd00806">
    <property type="entry name" value="TrpRS_core"/>
    <property type="match status" value="1"/>
</dbReference>
<dbReference type="GO" id="GO:0005524">
    <property type="term" value="F:ATP binding"/>
    <property type="evidence" value="ECO:0007669"/>
    <property type="project" value="UniProtKB-KW"/>
</dbReference>
<dbReference type="PRINTS" id="PR01039">
    <property type="entry name" value="TRNASYNTHTRP"/>
</dbReference>
<evidence type="ECO:0000256" key="8">
    <source>
        <dbReference type="ARBA" id="ARBA00022840"/>
    </source>
</evidence>
<evidence type="ECO:0000256" key="10">
    <source>
        <dbReference type="ARBA" id="ARBA00023146"/>
    </source>
</evidence>
<evidence type="ECO:0000256" key="7">
    <source>
        <dbReference type="ARBA" id="ARBA00022741"/>
    </source>
</evidence>
<evidence type="ECO:0000256" key="5">
    <source>
        <dbReference type="ARBA" id="ARBA00022490"/>
    </source>
</evidence>
<accession>A0A8J9TH53</accession>
<dbReference type="Pfam" id="PF00579">
    <property type="entry name" value="tRNA-synt_1b"/>
    <property type="match status" value="1"/>
</dbReference>
<keyword evidence="7 13" id="KW-0547">Nucleotide-binding</keyword>
<dbReference type="AlphaFoldDB" id="A0A8J9TH53"/>
<keyword evidence="6 13" id="KW-0436">Ligase</keyword>
<comment type="similarity">
    <text evidence="2 13">Belongs to the class-I aminoacyl-tRNA synthetase family.</text>
</comment>
<dbReference type="GO" id="GO:0006436">
    <property type="term" value="P:tryptophanyl-tRNA aminoacylation"/>
    <property type="evidence" value="ECO:0007669"/>
    <property type="project" value="InterPro"/>
</dbReference>
<dbReference type="EMBL" id="OU594966">
    <property type="protein sequence ID" value="CAG9287238.1"/>
    <property type="molecule type" value="Genomic_DNA"/>
</dbReference>
<dbReference type="GO" id="GO:0005737">
    <property type="term" value="C:cytoplasm"/>
    <property type="evidence" value="ECO:0007669"/>
    <property type="project" value="UniProtKB-SubCell"/>
</dbReference>
<dbReference type="InterPro" id="IPR002306">
    <property type="entry name" value="Trp-tRNA-ligase"/>
</dbReference>
<dbReference type="FunFam" id="3.40.50.620:FF:000033">
    <property type="entry name" value="tryptophan--tRNA ligase, cytoplasmic"/>
    <property type="match status" value="1"/>
</dbReference>